<comment type="similarity">
    <text evidence="1">Belongs to the FAD-binding monooxygenase family.</text>
</comment>
<evidence type="ECO:0000313" key="5">
    <source>
        <dbReference type="EMBL" id="MEE4598574.1"/>
    </source>
</evidence>
<dbReference type="InterPro" id="IPR036188">
    <property type="entry name" value="FAD/NAD-bd_sf"/>
</dbReference>
<evidence type="ECO:0000313" key="6">
    <source>
        <dbReference type="Proteomes" id="UP001354709"/>
    </source>
</evidence>
<dbReference type="EC" id="1.14.13.-" evidence="5"/>
<feature type="non-terminal residue" evidence="5">
    <location>
        <position position="1"/>
    </location>
</feature>
<organism evidence="5 6">
    <name type="scientific">Streptomyces asiaticus subsp. ignotus</name>
    <dbReference type="NCBI Taxonomy" id="3098222"/>
    <lineage>
        <taxon>Bacteria</taxon>
        <taxon>Bacillati</taxon>
        <taxon>Actinomycetota</taxon>
        <taxon>Actinomycetes</taxon>
        <taxon>Kitasatosporales</taxon>
        <taxon>Streptomycetaceae</taxon>
        <taxon>Streptomyces</taxon>
        <taxon>Streptomyces violaceusniger group</taxon>
    </lineage>
</organism>
<gene>
    <name evidence="5" type="ORF">V2J94_43220</name>
</gene>
<dbReference type="InterPro" id="IPR020946">
    <property type="entry name" value="Flavin_mOase-like"/>
</dbReference>
<comment type="caution">
    <text evidence="5">The sequence shown here is derived from an EMBL/GenBank/DDBJ whole genome shotgun (WGS) entry which is preliminary data.</text>
</comment>
<protein>
    <submittedName>
        <fullName evidence="5">NAD(P)/FAD-dependent oxidoreductase</fullName>
        <ecNumber evidence="5">1.14.13.-</ecNumber>
    </submittedName>
</protein>
<accession>A0ABU7QAZ6</accession>
<dbReference type="PANTHER" id="PTHR43539:SF68">
    <property type="entry name" value="FLAVIN-BINDING MONOOXYGENASE-LIKE PROTEIN (AFU_ORTHOLOGUE AFUA_4G09220)"/>
    <property type="match status" value="1"/>
</dbReference>
<dbReference type="Pfam" id="PF00743">
    <property type="entry name" value="FMO-like"/>
    <property type="match status" value="1"/>
</dbReference>
<keyword evidence="6" id="KW-1185">Reference proteome</keyword>
<name>A0ABU7QAZ6_9ACTN</name>
<keyword evidence="2" id="KW-0285">Flavoprotein</keyword>
<keyword evidence="4 5" id="KW-0560">Oxidoreductase</keyword>
<keyword evidence="3" id="KW-0274">FAD</keyword>
<dbReference type="PANTHER" id="PTHR43539">
    <property type="entry name" value="FLAVIN-BINDING MONOOXYGENASE-LIKE PROTEIN (AFU_ORTHOLOGUE AFUA_4G09220)"/>
    <property type="match status" value="1"/>
</dbReference>
<dbReference type="EMBL" id="JAZBJO010000051">
    <property type="protein sequence ID" value="MEE4598574.1"/>
    <property type="molecule type" value="Genomic_DNA"/>
</dbReference>
<proteinExistence type="inferred from homology"/>
<reference evidence="5 6" key="1">
    <citation type="submission" date="2023-11" db="EMBL/GenBank/DDBJ databases">
        <title>30 novel species of actinomycetes from the DSMZ collection.</title>
        <authorList>
            <person name="Nouioui I."/>
        </authorList>
    </citation>
    <scope>NUCLEOTIDE SEQUENCE [LARGE SCALE GENOMIC DNA]</scope>
    <source>
        <strain evidence="5 6">DSM 41524</strain>
    </source>
</reference>
<evidence type="ECO:0000256" key="2">
    <source>
        <dbReference type="ARBA" id="ARBA00022630"/>
    </source>
</evidence>
<evidence type="ECO:0000256" key="1">
    <source>
        <dbReference type="ARBA" id="ARBA00010139"/>
    </source>
</evidence>
<evidence type="ECO:0000256" key="3">
    <source>
        <dbReference type="ARBA" id="ARBA00022827"/>
    </source>
</evidence>
<sequence length="319" mass="34499">FWGSSTLEHGAYDEDSGTWEVRIRRADGSVRVLRPQHVVLATGVSGIPYVPTLPGLDEFQGEVIHSSAYTNGAEHTGKRVIVIGTGNSGHDVAQDLHANGATVTMVQRRSTTVASIDPSAAAADASYMTAPTIEDSDLIGLSVPYPDMYAGSQALTATMKEFDQDLVAALEAAGFRTDYGEEDSGFQMKYMTRGGGYYLNVGCAELIISQEIGLIQFADADGFTAQGLRMSDGTVVEADLVVLATGYQSQQEGVRRLMGDEVADAVGPIWGYDDEGEVRNMWRRTAQRGLWFSAGNFQMCRTYSKVLAIQLRQDLDAAR</sequence>
<dbReference type="Gene3D" id="3.50.50.60">
    <property type="entry name" value="FAD/NAD(P)-binding domain"/>
    <property type="match status" value="1"/>
</dbReference>
<dbReference type="SUPFAM" id="SSF51905">
    <property type="entry name" value="FAD/NAD(P)-binding domain"/>
    <property type="match status" value="1"/>
</dbReference>
<dbReference type="GO" id="GO:0016491">
    <property type="term" value="F:oxidoreductase activity"/>
    <property type="evidence" value="ECO:0007669"/>
    <property type="project" value="UniProtKB-KW"/>
</dbReference>
<dbReference type="Proteomes" id="UP001354709">
    <property type="component" value="Unassembled WGS sequence"/>
</dbReference>
<evidence type="ECO:0000256" key="4">
    <source>
        <dbReference type="ARBA" id="ARBA00023002"/>
    </source>
</evidence>
<dbReference type="InterPro" id="IPR050982">
    <property type="entry name" value="Auxin_biosynth/cation_transpt"/>
</dbReference>
<dbReference type="RefSeq" id="WP_330815949.1">
    <property type="nucleotide sequence ID" value="NZ_JAZBJO010000051.1"/>
</dbReference>